<evidence type="ECO:0000313" key="2">
    <source>
        <dbReference type="EMBL" id="QRL03127.1"/>
    </source>
</evidence>
<evidence type="ECO:0000313" key="3">
    <source>
        <dbReference type="Proteomes" id="UP000663479"/>
    </source>
</evidence>
<protein>
    <submittedName>
        <fullName evidence="2">Uncharacterized protein</fullName>
    </submittedName>
</protein>
<keyword evidence="1" id="KW-0175">Coiled coil</keyword>
<dbReference type="RefSeq" id="WP_146942480.1">
    <property type="nucleotide sequence ID" value="NZ_BJUL01000002.1"/>
</dbReference>
<reference evidence="2" key="1">
    <citation type="submission" date="2020-12" db="EMBL/GenBank/DDBJ databases">
        <title>Genome reconstruction of Halomonas venusta strain DSM 4743.</title>
        <authorList>
            <person name="Aguirre-Garrido J.F."/>
            <person name="Hernandez-Soto L.M."/>
            <person name="Martinez-Abarca F."/>
        </authorList>
    </citation>
    <scope>NUCLEOTIDE SEQUENCE</scope>
    <source>
        <strain evidence="2">4743</strain>
    </source>
</reference>
<dbReference type="Proteomes" id="UP000663479">
    <property type="component" value="Chromosome"/>
</dbReference>
<evidence type="ECO:0000256" key="1">
    <source>
        <dbReference type="SAM" id="Coils"/>
    </source>
</evidence>
<gene>
    <name evidence="2" type="ORF">JDS37_17955</name>
</gene>
<sequence length="271" mass="30428">MNISRCFAFSSVLLLAACGDSVPEATDEQLVALLGEHEEAYGQSLPPRILSNTEDCVRLLAGLEDEIVQDIPDEYLGRIKADCRTDLRDRLQVSELNPMEIELSHFENRELGERVSELAQPSREAARQARSEAREAKQKADAEAREVEQQAKIDEAQEKIATLQSSLDDHLEEFAQLCAEFMESRQSAFDQDITVPSHLRWSTPRVCNNNFTQQLSSQIENVSERLAALEPSSGIFGPSIPYFGLADAEYLEAQKEDLESKIQEIKQLLSE</sequence>
<dbReference type="PROSITE" id="PS51257">
    <property type="entry name" value="PROKAR_LIPOPROTEIN"/>
    <property type="match status" value="1"/>
</dbReference>
<proteinExistence type="predicted"/>
<dbReference type="EMBL" id="CP066539">
    <property type="protein sequence ID" value="QRL03127.1"/>
    <property type="molecule type" value="Genomic_DNA"/>
</dbReference>
<name>A0AAQ0CHG2_9GAMM</name>
<organism evidence="2 3">
    <name type="scientific">Vreelandella venusta</name>
    <dbReference type="NCBI Taxonomy" id="44935"/>
    <lineage>
        <taxon>Bacteria</taxon>
        <taxon>Pseudomonadati</taxon>
        <taxon>Pseudomonadota</taxon>
        <taxon>Gammaproteobacteria</taxon>
        <taxon>Oceanospirillales</taxon>
        <taxon>Halomonadaceae</taxon>
        <taxon>Vreelandella</taxon>
    </lineage>
</organism>
<dbReference type="AlphaFoldDB" id="A0AAQ0CHG2"/>
<accession>A0AAQ0CHG2</accession>
<feature type="coiled-coil region" evidence="1">
    <location>
        <begin position="123"/>
        <end position="173"/>
    </location>
</feature>